<dbReference type="EMBL" id="ML208349">
    <property type="protein sequence ID" value="TFK68529.1"/>
    <property type="molecule type" value="Genomic_DNA"/>
</dbReference>
<evidence type="ECO:0000313" key="1">
    <source>
        <dbReference type="EMBL" id="TFK68529.1"/>
    </source>
</evidence>
<keyword evidence="2" id="KW-1185">Reference proteome</keyword>
<sequence>MSYSCTFLPNPLANHFEEVVARRQKIDDELQDLRARMHVLRVERNALCPIYCLSPELLSRIFLHVKNSYDVDYPNSSRCWTTVTLVSSYWREIALGYSPLWDNITFERWPRDARHWVERAKATQLSINAQDIVAGDLPFLISLLEDLPRIRRLSIPIAHESPIWSRVITKLATSPASCLEFLEISDPELCSRETPARVPENLFSDIAPRLRQLKLLGCNLNLDSPFFENLTHMTLERCNPPSPLRAFLTLLEKTPRLQAFCIRRGFMHPSLDQGWQLLDGRPSMYNTISLPFLHSLTIDSFLKAQGLSLLAHLILEPDTYIDFSGTEGSEFSPFSSLIQVEGLVRKQSSSVSINGMSFTVTSSPTTSRLRLRAWSGQNGPSLLKIDLGDLLMGQDYRASWTATLSKLPLSNLHMFHTDVPIPPVLFGNLDSLEFISIAGAAMPSFVYFLQAFRPWDDEEDSLDDPADRFGLPGLKTIQLNEVDFRAIPVKGLMRSLVCRKRRENRNHDDSDTAEDIDVDKILQDV</sequence>
<evidence type="ECO:0000313" key="2">
    <source>
        <dbReference type="Proteomes" id="UP000308600"/>
    </source>
</evidence>
<reference evidence="1 2" key="1">
    <citation type="journal article" date="2019" name="Nat. Ecol. Evol.">
        <title>Megaphylogeny resolves global patterns of mushroom evolution.</title>
        <authorList>
            <person name="Varga T."/>
            <person name="Krizsan K."/>
            <person name="Foldi C."/>
            <person name="Dima B."/>
            <person name="Sanchez-Garcia M."/>
            <person name="Sanchez-Ramirez S."/>
            <person name="Szollosi G.J."/>
            <person name="Szarkandi J.G."/>
            <person name="Papp V."/>
            <person name="Albert L."/>
            <person name="Andreopoulos W."/>
            <person name="Angelini C."/>
            <person name="Antonin V."/>
            <person name="Barry K.W."/>
            <person name="Bougher N.L."/>
            <person name="Buchanan P."/>
            <person name="Buyck B."/>
            <person name="Bense V."/>
            <person name="Catcheside P."/>
            <person name="Chovatia M."/>
            <person name="Cooper J."/>
            <person name="Damon W."/>
            <person name="Desjardin D."/>
            <person name="Finy P."/>
            <person name="Geml J."/>
            <person name="Haridas S."/>
            <person name="Hughes K."/>
            <person name="Justo A."/>
            <person name="Karasinski D."/>
            <person name="Kautmanova I."/>
            <person name="Kiss B."/>
            <person name="Kocsube S."/>
            <person name="Kotiranta H."/>
            <person name="LaButti K.M."/>
            <person name="Lechner B.E."/>
            <person name="Liimatainen K."/>
            <person name="Lipzen A."/>
            <person name="Lukacs Z."/>
            <person name="Mihaltcheva S."/>
            <person name="Morgado L.N."/>
            <person name="Niskanen T."/>
            <person name="Noordeloos M.E."/>
            <person name="Ohm R.A."/>
            <person name="Ortiz-Santana B."/>
            <person name="Ovrebo C."/>
            <person name="Racz N."/>
            <person name="Riley R."/>
            <person name="Savchenko A."/>
            <person name="Shiryaev A."/>
            <person name="Soop K."/>
            <person name="Spirin V."/>
            <person name="Szebenyi C."/>
            <person name="Tomsovsky M."/>
            <person name="Tulloss R.E."/>
            <person name="Uehling J."/>
            <person name="Grigoriev I.V."/>
            <person name="Vagvolgyi C."/>
            <person name="Papp T."/>
            <person name="Martin F.M."/>
            <person name="Miettinen O."/>
            <person name="Hibbett D.S."/>
            <person name="Nagy L.G."/>
        </authorList>
    </citation>
    <scope>NUCLEOTIDE SEQUENCE [LARGE SCALE GENOMIC DNA]</scope>
    <source>
        <strain evidence="1 2">NL-1719</strain>
    </source>
</reference>
<protein>
    <submittedName>
        <fullName evidence="1">Uncharacterized protein</fullName>
    </submittedName>
</protein>
<proteinExistence type="predicted"/>
<accession>A0ACD3ASA3</accession>
<gene>
    <name evidence="1" type="ORF">BDN72DRAFT_841568</name>
</gene>
<name>A0ACD3ASA3_9AGAR</name>
<dbReference type="Proteomes" id="UP000308600">
    <property type="component" value="Unassembled WGS sequence"/>
</dbReference>
<organism evidence="1 2">
    <name type="scientific">Pluteus cervinus</name>
    <dbReference type="NCBI Taxonomy" id="181527"/>
    <lineage>
        <taxon>Eukaryota</taxon>
        <taxon>Fungi</taxon>
        <taxon>Dikarya</taxon>
        <taxon>Basidiomycota</taxon>
        <taxon>Agaricomycotina</taxon>
        <taxon>Agaricomycetes</taxon>
        <taxon>Agaricomycetidae</taxon>
        <taxon>Agaricales</taxon>
        <taxon>Pluteineae</taxon>
        <taxon>Pluteaceae</taxon>
        <taxon>Pluteus</taxon>
    </lineage>
</organism>